<sequence length="359" mass="40389">MASGKDVQQYSNAAGPIDIEYERSLRSKHFPGDLFNDYGFVIRARAETGEDFHLWSFIYEQKGEEVIIDGDVSQTLLVYGNYSDEEKQYMHPDAGFVNKGQNIDDYLKPGSLKIQDEGDEVVWELDGRIHTGKPPNFEVKGSHAGVKCNITVRQTSPAFFHKGHFDNLANNGTAGYVTHCRASGTIEIHGKTLKFTDGHAIHERIVQSGYIPDRLVYMDGRGLNWMHGFSDNLSWYIIAGEGKAAGGMINVGGEQVYLISPKTASIEELAHWVDPKSKVLQPYQWKVVMQTPQGTLEARVFAYGRAYYTWIRRGGVLIVNQYVANATAKFTFTDGRVVEEPQMASVEQMRTLYRQSLDQ</sequence>
<dbReference type="AlphaFoldDB" id="A0A8E2EBY9"/>
<accession>A0A8E2EBY9</accession>
<evidence type="ECO:0000313" key="2">
    <source>
        <dbReference type="Proteomes" id="UP000250266"/>
    </source>
</evidence>
<keyword evidence="2" id="KW-1185">Reference proteome</keyword>
<gene>
    <name evidence="1" type="ORF">K432DRAFT_450871</name>
</gene>
<dbReference type="OrthoDB" id="4341326at2759"/>
<reference evidence="1 2" key="1">
    <citation type="journal article" date="2016" name="Nat. Commun.">
        <title>Ectomycorrhizal ecology is imprinted in the genome of the dominant symbiotic fungus Cenococcum geophilum.</title>
        <authorList>
            <consortium name="DOE Joint Genome Institute"/>
            <person name="Peter M."/>
            <person name="Kohler A."/>
            <person name="Ohm R.A."/>
            <person name="Kuo A."/>
            <person name="Krutzmann J."/>
            <person name="Morin E."/>
            <person name="Arend M."/>
            <person name="Barry K.W."/>
            <person name="Binder M."/>
            <person name="Choi C."/>
            <person name="Clum A."/>
            <person name="Copeland A."/>
            <person name="Grisel N."/>
            <person name="Haridas S."/>
            <person name="Kipfer T."/>
            <person name="LaButti K."/>
            <person name="Lindquist E."/>
            <person name="Lipzen A."/>
            <person name="Maire R."/>
            <person name="Meier B."/>
            <person name="Mihaltcheva S."/>
            <person name="Molinier V."/>
            <person name="Murat C."/>
            <person name="Poggeler S."/>
            <person name="Quandt C.A."/>
            <person name="Sperisen C."/>
            <person name="Tritt A."/>
            <person name="Tisserant E."/>
            <person name="Crous P.W."/>
            <person name="Henrissat B."/>
            <person name="Nehls U."/>
            <person name="Egli S."/>
            <person name="Spatafora J.W."/>
            <person name="Grigoriev I.V."/>
            <person name="Martin F.M."/>
        </authorList>
    </citation>
    <scope>NUCLEOTIDE SEQUENCE [LARGE SCALE GENOMIC DNA]</scope>
    <source>
        <strain evidence="1 2">CBS 459.81</strain>
    </source>
</reference>
<dbReference type="SUPFAM" id="SSF159245">
    <property type="entry name" value="AttH-like"/>
    <property type="match status" value="1"/>
</dbReference>
<protein>
    <submittedName>
        <fullName evidence="1">Uncharacterized protein</fullName>
    </submittedName>
</protein>
<dbReference type="Proteomes" id="UP000250266">
    <property type="component" value="Unassembled WGS sequence"/>
</dbReference>
<name>A0A8E2EBY9_9PEZI</name>
<dbReference type="EMBL" id="KV744931">
    <property type="protein sequence ID" value="OCK81171.1"/>
    <property type="molecule type" value="Genomic_DNA"/>
</dbReference>
<evidence type="ECO:0000313" key="1">
    <source>
        <dbReference type="EMBL" id="OCK81171.1"/>
    </source>
</evidence>
<organism evidence="1 2">
    <name type="scientific">Lepidopterella palustris CBS 459.81</name>
    <dbReference type="NCBI Taxonomy" id="1314670"/>
    <lineage>
        <taxon>Eukaryota</taxon>
        <taxon>Fungi</taxon>
        <taxon>Dikarya</taxon>
        <taxon>Ascomycota</taxon>
        <taxon>Pezizomycotina</taxon>
        <taxon>Dothideomycetes</taxon>
        <taxon>Pleosporomycetidae</taxon>
        <taxon>Mytilinidiales</taxon>
        <taxon>Argynnaceae</taxon>
        <taxon>Lepidopterella</taxon>
    </lineage>
</organism>
<proteinExistence type="predicted"/>